<organism evidence="1 2">
    <name type="scientific">Streblomastix strix</name>
    <dbReference type="NCBI Taxonomy" id="222440"/>
    <lineage>
        <taxon>Eukaryota</taxon>
        <taxon>Metamonada</taxon>
        <taxon>Preaxostyla</taxon>
        <taxon>Oxymonadida</taxon>
        <taxon>Streblomastigidae</taxon>
        <taxon>Streblomastix</taxon>
    </lineage>
</organism>
<dbReference type="AlphaFoldDB" id="A0A5J4VCC4"/>
<dbReference type="SUPFAM" id="SSF56300">
    <property type="entry name" value="Metallo-dependent phosphatases"/>
    <property type="match status" value="1"/>
</dbReference>
<evidence type="ECO:0000313" key="1">
    <source>
        <dbReference type="EMBL" id="KAA6380180.1"/>
    </source>
</evidence>
<proteinExistence type="predicted"/>
<name>A0A5J4VCC4_9EUKA</name>
<gene>
    <name evidence="1" type="ORF">EZS28_024294</name>
</gene>
<comment type="caution">
    <text evidence="1">The sequence shown here is derived from an EMBL/GenBank/DDBJ whole genome shotgun (WGS) entry which is preliminary data.</text>
</comment>
<dbReference type="Proteomes" id="UP000324800">
    <property type="component" value="Unassembled WGS sequence"/>
</dbReference>
<dbReference type="Gene3D" id="3.60.21.10">
    <property type="match status" value="1"/>
</dbReference>
<accession>A0A5J4VCC4</accession>
<dbReference type="InterPro" id="IPR029052">
    <property type="entry name" value="Metallo-depent_PP-like"/>
</dbReference>
<sequence>MNPIPPLIHTRRIQVNHGGISSMIPIQSNEDEIRSMKAEDFILHRKDQNQEFDWKRHIELLFYTLCADPNEIEDIMQQSRPQFDSQGTERFVRANSIDLIVRAHESLMLGHILNLHNVNYFIPLNLSFFNEALLSPVPVRKIPPPYPVGGISQVVSATALHY</sequence>
<evidence type="ECO:0000313" key="2">
    <source>
        <dbReference type="Proteomes" id="UP000324800"/>
    </source>
</evidence>
<dbReference type="EMBL" id="SNRW01008060">
    <property type="protein sequence ID" value="KAA6380180.1"/>
    <property type="molecule type" value="Genomic_DNA"/>
</dbReference>
<protein>
    <submittedName>
        <fullName evidence="1">Uncharacterized protein</fullName>
    </submittedName>
</protein>
<reference evidence="1 2" key="1">
    <citation type="submission" date="2019-03" db="EMBL/GenBank/DDBJ databases">
        <title>Single cell metagenomics reveals metabolic interactions within the superorganism composed of flagellate Streblomastix strix and complex community of Bacteroidetes bacteria on its surface.</title>
        <authorList>
            <person name="Treitli S.C."/>
            <person name="Kolisko M."/>
            <person name="Husnik F."/>
            <person name="Keeling P."/>
            <person name="Hampl V."/>
        </authorList>
    </citation>
    <scope>NUCLEOTIDE SEQUENCE [LARGE SCALE GENOMIC DNA]</scope>
    <source>
        <strain evidence="1">ST1C</strain>
    </source>
</reference>